<reference evidence="2" key="1">
    <citation type="submission" date="2020-12" db="EMBL/GenBank/DDBJ databases">
        <title>The genome sequence of Inhella sp. 1Y17.</title>
        <authorList>
            <person name="Liu Y."/>
        </authorList>
    </citation>
    <scope>NUCLEOTIDE SEQUENCE</scope>
    <source>
        <strain evidence="2">1Y17</strain>
    </source>
</reference>
<dbReference type="GO" id="GO:0006310">
    <property type="term" value="P:DNA recombination"/>
    <property type="evidence" value="ECO:0007669"/>
    <property type="project" value="UniProtKB-KW"/>
</dbReference>
<gene>
    <name evidence="2" type="ORF">I7X39_17585</name>
</gene>
<sequence>MLRFTARDLVDDALQLKQGKTNKKLRILLSDSQTGRRTEQGQLVDRLRAQPVRSIWLLNSSAGQPLSKGMLRVRFIAARAAAAKEAEATGDLGLAARINELWFADARPKAASEIDDLRDAQKLLGHSSERITKIVYRRRGERVKPTR</sequence>
<dbReference type="Gene3D" id="1.10.443.10">
    <property type="entry name" value="Intergrase catalytic core"/>
    <property type="match status" value="1"/>
</dbReference>
<dbReference type="SUPFAM" id="SSF56349">
    <property type="entry name" value="DNA breaking-rejoining enzymes"/>
    <property type="match status" value="1"/>
</dbReference>
<dbReference type="Proteomes" id="UP000613266">
    <property type="component" value="Unassembled WGS sequence"/>
</dbReference>
<evidence type="ECO:0008006" key="4">
    <source>
        <dbReference type="Google" id="ProtNLM"/>
    </source>
</evidence>
<keyword evidence="1" id="KW-0233">DNA recombination</keyword>
<dbReference type="GO" id="GO:0015074">
    <property type="term" value="P:DNA integration"/>
    <property type="evidence" value="ECO:0007669"/>
    <property type="project" value="InterPro"/>
</dbReference>
<dbReference type="EMBL" id="JAEDAK010000014">
    <property type="protein sequence ID" value="MBH9578708.1"/>
    <property type="molecule type" value="Genomic_DNA"/>
</dbReference>
<evidence type="ECO:0000313" key="2">
    <source>
        <dbReference type="EMBL" id="MBH9578708.1"/>
    </source>
</evidence>
<evidence type="ECO:0000256" key="1">
    <source>
        <dbReference type="ARBA" id="ARBA00023172"/>
    </source>
</evidence>
<dbReference type="InterPro" id="IPR011010">
    <property type="entry name" value="DNA_brk_join_enz"/>
</dbReference>
<keyword evidence="3" id="KW-1185">Reference proteome</keyword>
<accession>A0A931J4R3</accession>
<comment type="caution">
    <text evidence="2">The sequence shown here is derived from an EMBL/GenBank/DDBJ whole genome shotgun (WGS) entry which is preliminary data.</text>
</comment>
<name>A0A931J4R3_9BURK</name>
<dbReference type="InterPro" id="IPR013762">
    <property type="entry name" value="Integrase-like_cat_sf"/>
</dbReference>
<dbReference type="AlphaFoldDB" id="A0A931J4R3"/>
<organism evidence="2 3">
    <name type="scientific">Inhella proteolytica</name>
    <dbReference type="NCBI Taxonomy" id="2795029"/>
    <lineage>
        <taxon>Bacteria</taxon>
        <taxon>Pseudomonadati</taxon>
        <taxon>Pseudomonadota</taxon>
        <taxon>Betaproteobacteria</taxon>
        <taxon>Burkholderiales</taxon>
        <taxon>Sphaerotilaceae</taxon>
        <taxon>Inhella</taxon>
    </lineage>
</organism>
<evidence type="ECO:0000313" key="3">
    <source>
        <dbReference type="Proteomes" id="UP000613266"/>
    </source>
</evidence>
<dbReference type="GO" id="GO:0003677">
    <property type="term" value="F:DNA binding"/>
    <property type="evidence" value="ECO:0007669"/>
    <property type="project" value="InterPro"/>
</dbReference>
<protein>
    <recommendedName>
        <fullName evidence="4">Integrase</fullName>
    </recommendedName>
</protein>
<dbReference type="RefSeq" id="WP_198112477.1">
    <property type="nucleotide sequence ID" value="NZ_JAEDAK010000014.1"/>
</dbReference>
<proteinExistence type="predicted"/>